<evidence type="ECO:0000313" key="3">
    <source>
        <dbReference type="EMBL" id="GAA4898868.1"/>
    </source>
</evidence>
<dbReference type="Gene3D" id="3.30.1490.20">
    <property type="entry name" value="ATP-grasp fold, A domain"/>
    <property type="match status" value="1"/>
</dbReference>
<evidence type="ECO:0000259" key="2">
    <source>
        <dbReference type="PROSITE" id="PS50975"/>
    </source>
</evidence>
<keyword evidence="1" id="KW-0547">Nucleotide-binding</keyword>
<dbReference type="Pfam" id="PF02655">
    <property type="entry name" value="ATP-grasp_3"/>
    <property type="match status" value="1"/>
</dbReference>
<dbReference type="Gene3D" id="3.30.470.20">
    <property type="entry name" value="ATP-grasp fold, B domain"/>
    <property type="match status" value="1"/>
</dbReference>
<evidence type="ECO:0000313" key="4">
    <source>
        <dbReference type="Proteomes" id="UP001500433"/>
    </source>
</evidence>
<name>A0ABP9FD33_9FLAO</name>
<protein>
    <submittedName>
        <fullName evidence="3">ATP-grasp domain-containing protein</fullName>
    </submittedName>
</protein>
<accession>A0ABP9FD33</accession>
<dbReference type="NCBIfam" id="NF009404">
    <property type="entry name" value="PRK12767.1-3"/>
    <property type="match status" value="1"/>
</dbReference>
<proteinExistence type="predicted"/>
<dbReference type="EMBL" id="BAABJH010000006">
    <property type="protein sequence ID" value="GAA4898868.1"/>
    <property type="molecule type" value="Genomic_DNA"/>
</dbReference>
<dbReference type="PROSITE" id="PS50975">
    <property type="entry name" value="ATP_GRASP"/>
    <property type="match status" value="1"/>
</dbReference>
<dbReference type="RefSeq" id="WP_345274494.1">
    <property type="nucleotide sequence ID" value="NZ_BAABJH010000006.1"/>
</dbReference>
<gene>
    <name evidence="3" type="ORF">GCM10023311_25030</name>
</gene>
<organism evidence="3 4">
    <name type="scientific">Flaviramulus aquimarinus</name>
    <dbReference type="NCBI Taxonomy" id="1170456"/>
    <lineage>
        <taxon>Bacteria</taxon>
        <taxon>Pseudomonadati</taxon>
        <taxon>Bacteroidota</taxon>
        <taxon>Flavobacteriia</taxon>
        <taxon>Flavobacteriales</taxon>
        <taxon>Flavobacteriaceae</taxon>
        <taxon>Flaviramulus</taxon>
    </lineage>
</organism>
<comment type="caution">
    <text evidence="3">The sequence shown here is derived from an EMBL/GenBank/DDBJ whole genome shotgun (WGS) entry which is preliminary data.</text>
</comment>
<dbReference type="SUPFAM" id="SSF56059">
    <property type="entry name" value="Glutathione synthetase ATP-binding domain-like"/>
    <property type="match status" value="1"/>
</dbReference>
<dbReference type="Proteomes" id="UP001500433">
    <property type="component" value="Unassembled WGS sequence"/>
</dbReference>
<reference evidence="4" key="1">
    <citation type="journal article" date="2019" name="Int. J. Syst. Evol. Microbiol.">
        <title>The Global Catalogue of Microorganisms (GCM) 10K type strain sequencing project: providing services to taxonomists for standard genome sequencing and annotation.</title>
        <authorList>
            <consortium name="The Broad Institute Genomics Platform"/>
            <consortium name="The Broad Institute Genome Sequencing Center for Infectious Disease"/>
            <person name="Wu L."/>
            <person name="Ma J."/>
        </authorList>
    </citation>
    <scope>NUCLEOTIDE SEQUENCE [LARGE SCALE GENOMIC DNA]</scope>
    <source>
        <strain evidence="4">JCM 18274</strain>
    </source>
</reference>
<feature type="domain" description="ATP-grasp" evidence="2">
    <location>
        <begin position="118"/>
        <end position="311"/>
    </location>
</feature>
<dbReference type="InterPro" id="IPR011761">
    <property type="entry name" value="ATP-grasp"/>
</dbReference>
<dbReference type="InterPro" id="IPR013815">
    <property type="entry name" value="ATP_grasp_subdomain_1"/>
</dbReference>
<sequence>MMQNILFTCAGRRNYLVNYFKKALNGQGNVIAVDEQMHAPALMDADLSFVVPSIYDKNYISTLIKIVKENAVTAIISLNDLELPIIADNKGLFERNGAKAIISCPSIIDTCFDKWETFNFLKKSKFNTPKTYIDLNKAINDIEDKKLEFPLVLKPRWGSSSIDINYPESIEELKLTYKLLVINLKKNVSNKSTLEGVEQTILIQEKLDGIEYGMDILNDFDGNYYGSFTKEKLIMRSGETDRAKSIINTQFEALGKKLSQALKHIGNLDCDVFLVKDKPYVLELNPRFGGGYPFSHESGINIAAIYIAWLNGHTNLSQYNNYKENIIFSKYDRLIKSIGAEQRFFN</sequence>
<keyword evidence="1" id="KW-0067">ATP-binding</keyword>
<dbReference type="Gene3D" id="3.40.50.20">
    <property type="match status" value="1"/>
</dbReference>
<keyword evidence="4" id="KW-1185">Reference proteome</keyword>
<dbReference type="InterPro" id="IPR048764">
    <property type="entry name" value="PylC_N"/>
</dbReference>
<dbReference type="InterPro" id="IPR003806">
    <property type="entry name" value="ATP-grasp_PylC-type"/>
</dbReference>
<dbReference type="Pfam" id="PF21360">
    <property type="entry name" value="PylC-like_N"/>
    <property type="match status" value="1"/>
</dbReference>
<evidence type="ECO:0000256" key="1">
    <source>
        <dbReference type="PROSITE-ProRule" id="PRU00409"/>
    </source>
</evidence>